<sequence length="1015" mass="115091">MSTFNFQYKVTCNGKIPVSKYRSSETGVTVFIAEVEGPIVNGYFCLATEAQDDNGLPHTLEHLVFLGSEDYPYKGILDQFANRCLASGTNAWTETDHTCYTMTNAGSEGFLTLLPIYMDHILYPTLTESGFITEVHHIDGSGDDAGIVYCEMQARENSGESRTHLALLRALYPGDCGYRRETGGIMKNLRENTTHDKVKKYHKDFYRPENICLIVCGMVKPEDIFKALYPVEKKIMSKSSRSEFLRPWQSPVPPLTETVKETVLYPSEEDDYGMCHIGFRGPKSQALYEHLCLSILTDYLDVSAISPIQRDMVEIDDPYAGGVSFNIIENSTLAVYITFQNADCDRLNEIEDEFMRVITKIANREEPLDMKRMSAVIHRRKLDTLSSLEYMPYDTVAFFIIGHFLYGSDEDDLKGRLNTVSLCDQMQSEPEKYWINLLTQYFIGTPRVVIIGRPSLDLGADMGREEQERLEKQRQELGEEGLKDCKRRLDKAEEDNSLPAPQSVHDKIYPPSTDSINLHTITPSTNICSSSTEDTNKDFPLSDLPFRFMLDDIHTSFVELNILLDSCELPQRLRYYLPLFSDLLAESAVVSNGVLMPYEEVVAQLEMDTCYCGAGAGFPGAKHLRCGSFPQVFTFTLRAEDSKYETAVAWAKDLLFNVCFTADRVKSIAQKQLSETSTAKRSGSKIMRTLLRELCFKPESNLRVVSMLRQASFLSELLLKLDTNPAQILKDLKEMQKILTNPNNVQVHLACNVANLKAKASPINPWKTFLPDQPVKGRPSSICVTRTSELAIPREEISTPHVIVGVKEVESSYMVQAAPCISDFLHPDLPAVMVLLQYFTQCEGPMWRRIRGLGLCYNYSMYIDVESGLLFFLLSKATYIQDPYKEAKAIVTEYLTGEQQFTKMELEAAKSSLIFELVEEQKTVLKSSELSLLSYFQKAPHSYPKDMLDRVSKVTLDDLDRVGVEYVIPLFDPTKTRCAIVVNFTKIQHTREIFQEKHNLILTELQLEDELLNSL</sequence>
<dbReference type="AlphaFoldDB" id="A0A0B7A9G7"/>
<dbReference type="InterPro" id="IPR011249">
    <property type="entry name" value="Metalloenz_LuxS/M16"/>
</dbReference>
<evidence type="ECO:0000313" key="3">
    <source>
        <dbReference type="EMBL" id="CEK77312.1"/>
    </source>
</evidence>
<evidence type="ECO:0000259" key="2">
    <source>
        <dbReference type="Pfam" id="PF05193"/>
    </source>
</evidence>
<dbReference type="SUPFAM" id="SSF63411">
    <property type="entry name" value="LuxS/MPP-like metallohydrolase"/>
    <property type="match status" value="4"/>
</dbReference>
<dbReference type="PANTHER" id="PTHR43016:SF16">
    <property type="entry name" value="METALLOPROTEASE, PUTATIVE (AFU_ORTHOLOGUE AFUA_4G07610)-RELATED"/>
    <property type="match status" value="1"/>
</dbReference>
<gene>
    <name evidence="3" type="primary">ORF103998</name>
</gene>
<dbReference type="InterPro" id="IPR011765">
    <property type="entry name" value="Pept_M16_N"/>
</dbReference>
<feature type="domain" description="Peptidase M16 C-terminal" evidence="2">
    <location>
        <begin position="194"/>
        <end position="364"/>
    </location>
</feature>
<dbReference type="InterPro" id="IPR007863">
    <property type="entry name" value="Peptidase_M16_C"/>
</dbReference>
<dbReference type="FunFam" id="3.30.830.10:FF:000031">
    <property type="entry name" value="Putative zinc metalloprotease"/>
    <property type="match status" value="1"/>
</dbReference>
<dbReference type="GO" id="GO:0046872">
    <property type="term" value="F:metal ion binding"/>
    <property type="evidence" value="ECO:0007669"/>
    <property type="project" value="InterPro"/>
</dbReference>
<dbReference type="Pfam" id="PF00675">
    <property type="entry name" value="Peptidase_M16"/>
    <property type="match status" value="1"/>
</dbReference>
<evidence type="ECO:0000259" key="1">
    <source>
        <dbReference type="Pfam" id="PF00675"/>
    </source>
</evidence>
<reference evidence="3" key="1">
    <citation type="submission" date="2014-12" db="EMBL/GenBank/DDBJ databases">
        <title>Insight into the proteome of Arion vulgaris.</title>
        <authorList>
            <person name="Aradska J."/>
            <person name="Bulat T."/>
            <person name="Smidak R."/>
            <person name="Sarate P."/>
            <person name="Gangsoo J."/>
            <person name="Sialana F."/>
            <person name="Bilban M."/>
            <person name="Lubec G."/>
        </authorList>
    </citation>
    <scope>NUCLEOTIDE SEQUENCE</scope>
    <source>
        <tissue evidence="3">Skin</tissue>
    </source>
</reference>
<dbReference type="PANTHER" id="PTHR43016">
    <property type="entry name" value="PRESEQUENCE PROTEASE"/>
    <property type="match status" value="1"/>
</dbReference>
<dbReference type="Pfam" id="PF05193">
    <property type="entry name" value="Peptidase_M16_C"/>
    <property type="match status" value="1"/>
</dbReference>
<evidence type="ECO:0008006" key="4">
    <source>
        <dbReference type="Google" id="ProtNLM"/>
    </source>
</evidence>
<name>A0A0B7A9G7_9EUPU</name>
<feature type="domain" description="Peptidase M16 N-terminal" evidence="1">
    <location>
        <begin position="49"/>
        <end position="133"/>
    </location>
</feature>
<accession>A0A0B7A9G7</accession>
<dbReference type="FunFam" id="3.30.830.10:FF:000015">
    <property type="entry name" value="Putative zinc metalloprotease"/>
    <property type="match status" value="1"/>
</dbReference>
<organism evidence="3">
    <name type="scientific">Arion vulgaris</name>
    <dbReference type="NCBI Taxonomy" id="1028688"/>
    <lineage>
        <taxon>Eukaryota</taxon>
        <taxon>Metazoa</taxon>
        <taxon>Spiralia</taxon>
        <taxon>Lophotrochozoa</taxon>
        <taxon>Mollusca</taxon>
        <taxon>Gastropoda</taxon>
        <taxon>Heterobranchia</taxon>
        <taxon>Euthyneura</taxon>
        <taxon>Panpulmonata</taxon>
        <taxon>Eupulmonata</taxon>
        <taxon>Stylommatophora</taxon>
        <taxon>Helicina</taxon>
        <taxon>Arionoidea</taxon>
        <taxon>Arionidae</taxon>
        <taxon>Arion</taxon>
    </lineage>
</organism>
<dbReference type="EMBL" id="HACG01030447">
    <property type="protein sequence ID" value="CEK77312.1"/>
    <property type="molecule type" value="Transcribed_RNA"/>
</dbReference>
<protein>
    <recommendedName>
        <fullName evidence="4">Presequence protease, mitochondrial</fullName>
    </recommendedName>
</protein>
<dbReference type="Gene3D" id="3.30.830.10">
    <property type="entry name" value="Metalloenzyme, LuxS/M16 peptidase-like"/>
    <property type="match status" value="4"/>
</dbReference>
<proteinExistence type="predicted"/>